<accession>A0A8H3YHG0</accession>
<organism evidence="1 2">
    <name type="scientific">Naganishia liquefaciens</name>
    <dbReference type="NCBI Taxonomy" id="104408"/>
    <lineage>
        <taxon>Eukaryota</taxon>
        <taxon>Fungi</taxon>
        <taxon>Dikarya</taxon>
        <taxon>Basidiomycota</taxon>
        <taxon>Agaricomycotina</taxon>
        <taxon>Tremellomycetes</taxon>
        <taxon>Filobasidiales</taxon>
        <taxon>Filobasidiaceae</taxon>
        <taxon>Naganishia</taxon>
    </lineage>
</organism>
<proteinExistence type="predicted"/>
<evidence type="ECO:0000313" key="2">
    <source>
        <dbReference type="Proteomes" id="UP000620104"/>
    </source>
</evidence>
<protein>
    <submittedName>
        <fullName evidence="1">Uncharacterized protein</fullName>
    </submittedName>
</protein>
<sequence length="217" mass="24441">MDSSISTFTTIAATGTCPSVNSFPRASWCSVEYGPRTAPPQDYLSLPSEASSERDRAVTRAVTMLQENPCHMDNVPIGKPTKYKRINMLLDGLGYDIFGDLHSVLPEGLQVLCLDLTSLREDLGSEEKREIQRVLAPTLGPMARDFKEIRPELASQPIKIWFKTDRIRDSFRPVLTLDFEGMSIEQLQQRQLDEMLRKAKLLGGTLLLLDALRLFLQ</sequence>
<name>A0A8H3YHG0_9TREE</name>
<dbReference type="Proteomes" id="UP000620104">
    <property type="component" value="Unassembled WGS sequence"/>
</dbReference>
<dbReference type="EMBL" id="BLZA01000040">
    <property type="protein sequence ID" value="GHJ89318.1"/>
    <property type="molecule type" value="Genomic_DNA"/>
</dbReference>
<evidence type="ECO:0000313" key="1">
    <source>
        <dbReference type="EMBL" id="GHJ89318.1"/>
    </source>
</evidence>
<gene>
    <name evidence="1" type="ORF">NliqN6_5720</name>
</gene>
<comment type="caution">
    <text evidence="1">The sequence shown here is derived from an EMBL/GenBank/DDBJ whole genome shotgun (WGS) entry which is preliminary data.</text>
</comment>
<dbReference type="AlphaFoldDB" id="A0A8H3YHG0"/>
<reference evidence="1" key="1">
    <citation type="submission" date="2020-07" db="EMBL/GenBank/DDBJ databases">
        <title>Draft Genome Sequence of a Deep-Sea Yeast, Naganishia (Cryptococcus) liquefaciens strain N6.</title>
        <authorList>
            <person name="Han Y.W."/>
            <person name="Kajitani R."/>
            <person name="Morimoto H."/>
            <person name="Parhat M."/>
            <person name="Tsubouchi H."/>
            <person name="Bakenova O."/>
            <person name="Ogata M."/>
            <person name="Argunhan B."/>
            <person name="Aoki R."/>
            <person name="Kajiwara S."/>
            <person name="Itoh T."/>
            <person name="Iwasaki H."/>
        </authorList>
    </citation>
    <scope>NUCLEOTIDE SEQUENCE</scope>
    <source>
        <strain evidence="1">N6</strain>
    </source>
</reference>
<keyword evidence="2" id="KW-1185">Reference proteome</keyword>